<keyword evidence="1" id="KW-0472">Membrane</keyword>
<keyword evidence="1" id="KW-0812">Transmembrane</keyword>
<proteinExistence type="predicted"/>
<dbReference type="Proteomes" id="UP000252255">
    <property type="component" value="Unassembled WGS sequence"/>
</dbReference>
<dbReference type="EMBL" id="JPWI01000002">
    <property type="protein sequence ID" value="RCK47752.1"/>
    <property type="molecule type" value="Genomic_DNA"/>
</dbReference>
<organism evidence="2 3">
    <name type="scientific">Thalassospira profundimaris</name>
    <dbReference type="NCBI Taxonomy" id="502049"/>
    <lineage>
        <taxon>Bacteria</taxon>
        <taxon>Pseudomonadati</taxon>
        <taxon>Pseudomonadota</taxon>
        <taxon>Alphaproteobacteria</taxon>
        <taxon>Rhodospirillales</taxon>
        <taxon>Thalassospiraceae</taxon>
        <taxon>Thalassospira</taxon>
    </lineage>
</organism>
<evidence type="ECO:0000313" key="2">
    <source>
        <dbReference type="EMBL" id="RCK47752.1"/>
    </source>
</evidence>
<dbReference type="OrthoDB" id="7362784at2"/>
<dbReference type="AlphaFoldDB" id="A0A367X4Y7"/>
<evidence type="ECO:0000313" key="3">
    <source>
        <dbReference type="Proteomes" id="UP000252255"/>
    </source>
</evidence>
<dbReference type="RefSeq" id="WP_063089307.1">
    <property type="nucleotide sequence ID" value="NZ_JPWI01000002.1"/>
</dbReference>
<reference evidence="2 3" key="1">
    <citation type="submission" date="2014-07" db="EMBL/GenBank/DDBJ databases">
        <title>Draft genome sequence of Thalassospira profundimaris PR54-5.</title>
        <authorList>
            <person name="Lai Q."/>
            <person name="Shao Z."/>
        </authorList>
    </citation>
    <scope>NUCLEOTIDE SEQUENCE [LARGE SCALE GENOMIC DNA]</scope>
    <source>
        <strain evidence="2 3">PR54-5</strain>
    </source>
</reference>
<name>A0A367X4Y7_9PROT</name>
<protein>
    <submittedName>
        <fullName evidence="2">Uncharacterized protein</fullName>
    </submittedName>
</protein>
<gene>
    <name evidence="2" type="ORF">TH30_04655</name>
</gene>
<accession>A0A367X4Y7</accession>
<comment type="caution">
    <text evidence="2">The sequence shown here is derived from an EMBL/GenBank/DDBJ whole genome shotgun (WGS) entry which is preliminary data.</text>
</comment>
<sequence>MNNFDKKAQLKNVRHYILPEIANWLGFVLRMGASFLACVSGYIGGSFLLLICFVPNEAIYAFEILATTTPETLQSGALELAPILTGLWFMHMGLFAAISGKFPFSAKASKHPEKIGAARSAFPSIEGESK</sequence>
<evidence type="ECO:0000256" key="1">
    <source>
        <dbReference type="SAM" id="Phobius"/>
    </source>
</evidence>
<feature type="transmembrane region" description="Helical" evidence="1">
    <location>
        <begin position="80"/>
        <end position="100"/>
    </location>
</feature>
<keyword evidence="1" id="KW-1133">Transmembrane helix</keyword>